<organism evidence="1">
    <name type="scientific">Gordonia amarae</name>
    <dbReference type="NCBI Taxonomy" id="36821"/>
    <lineage>
        <taxon>Bacteria</taxon>
        <taxon>Bacillati</taxon>
        <taxon>Actinomycetota</taxon>
        <taxon>Actinomycetes</taxon>
        <taxon>Mycobacteriales</taxon>
        <taxon>Gordoniaceae</taxon>
        <taxon>Gordonia</taxon>
    </lineage>
</organism>
<protein>
    <submittedName>
        <fullName evidence="1">Uncharacterized protein</fullName>
    </submittedName>
</protein>
<sequence length="157" mass="16367">MSIGRSRTLAVALSSVAAAVGVVVGSASPAAAAPEQKTMKDDPFPTILADRGMAPSSDSSGKPSPWNSIVWDHVTVLTHTQTVLARDSGVLPVVQQVAPKPYSELAGMARFVLPLGASLINAGGCLALFWQDEPFTAPDGRQRQAFVQVFAKSGCYA</sequence>
<accession>A0A857MET3</accession>
<name>A0A857MET3_9ACTN</name>
<reference evidence="1" key="1">
    <citation type="journal article" date="2021" name="Nat. Microbiol.">
        <title>Cocultivation of an ultrasmall environmental parasitic bacterium with lytic ability against bacteria associated with wastewater foams.</title>
        <authorList>
            <person name="Batinovic S."/>
            <person name="Rose J.J.A."/>
            <person name="Ratcliffe J."/>
            <person name="Seviour R.J."/>
            <person name="Petrovski S."/>
        </authorList>
    </citation>
    <scope>NUCLEOTIDE SEQUENCE</scope>
    <source>
        <strain evidence="1">CON44</strain>
    </source>
</reference>
<evidence type="ECO:0000313" key="1">
    <source>
        <dbReference type="EMBL" id="QHN38057.1"/>
    </source>
</evidence>
<dbReference type="EMBL" id="CP045810">
    <property type="protein sequence ID" value="QHN38057.1"/>
    <property type="molecule type" value="Genomic_DNA"/>
</dbReference>
<dbReference type="AlphaFoldDB" id="A0A857MET3"/>
<proteinExistence type="predicted"/>
<dbReference type="RefSeq" id="WP_005188913.1">
    <property type="nucleotide sequence ID" value="NZ_CP045804.1"/>
</dbReference>
<gene>
    <name evidence="1" type="ORF">GII30_01625</name>
</gene>